<organism evidence="1 2">
    <name type="scientific">Megaselia scalaris</name>
    <name type="common">Humpbacked fly</name>
    <name type="synonym">Phora scalaris</name>
    <dbReference type="NCBI Taxonomy" id="36166"/>
    <lineage>
        <taxon>Eukaryota</taxon>
        <taxon>Metazoa</taxon>
        <taxon>Ecdysozoa</taxon>
        <taxon>Arthropoda</taxon>
        <taxon>Hexapoda</taxon>
        <taxon>Insecta</taxon>
        <taxon>Pterygota</taxon>
        <taxon>Neoptera</taxon>
        <taxon>Endopterygota</taxon>
        <taxon>Diptera</taxon>
        <taxon>Brachycera</taxon>
        <taxon>Muscomorpha</taxon>
        <taxon>Platypezoidea</taxon>
        <taxon>Phoridae</taxon>
        <taxon>Megaseliini</taxon>
        <taxon>Megaselia</taxon>
    </lineage>
</organism>
<dbReference type="EnsemblMetazoa" id="MESCA002259-RA">
    <property type="protein sequence ID" value="MESCA002259-PA"/>
    <property type="gene ID" value="MESCA002259"/>
</dbReference>
<evidence type="ECO:0000313" key="1">
    <source>
        <dbReference type="EnsemblMetazoa" id="MESCA002259-PA"/>
    </source>
</evidence>
<evidence type="ECO:0000313" key="2">
    <source>
        <dbReference type="Proteomes" id="UP000015102"/>
    </source>
</evidence>
<dbReference type="InterPro" id="IPR036728">
    <property type="entry name" value="PBP_GOBP_sf"/>
</dbReference>
<dbReference type="Proteomes" id="UP000015102">
    <property type="component" value="Unassembled WGS sequence"/>
</dbReference>
<dbReference type="EMBL" id="CAQQ02019274">
    <property type="status" value="NOT_ANNOTATED_CDS"/>
    <property type="molecule type" value="Genomic_DNA"/>
</dbReference>
<dbReference type="GO" id="GO:0005549">
    <property type="term" value="F:odorant binding"/>
    <property type="evidence" value="ECO:0007669"/>
    <property type="project" value="InterPro"/>
</dbReference>
<reference evidence="1" key="2">
    <citation type="submission" date="2015-06" db="UniProtKB">
        <authorList>
            <consortium name="EnsemblMetazoa"/>
        </authorList>
    </citation>
    <scope>IDENTIFICATION</scope>
</reference>
<accession>T1GFV8</accession>
<dbReference type="SUPFAM" id="SSF47565">
    <property type="entry name" value="Insect pheromone/odorant-binding proteins"/>
    <property type="match status" value="1"/>
</dbReference>
<protein>
    <submittedName>
        <fullName evidence="1">Uncharacterized protein</fullName>
    </submittedName>
</protein>
<dbReference type="AlphaFoldDB" id="T1GFV8"/>
<reference evidence="2" key="1">
    <citation type="submission" date="2013-02" db="EMBL/GenBank/DDBJ databases">
        <authorList>
            <person name="Hughes D."/>
        </authorList>
    </citation>
    <scope>NUCLEOTIDE SEQUENCE</scope>
    <source>
        <strain>Durham</strain>
        <strain evidence="2">NC isolate 2 -- Noor lab</strain>
    </source>
</reference>
<name>T1GFV8_MEGSC</name>
<sequence length="184" mass="21269">MLISKVYKLSIHYDFKIVHCKMQSLIVIFLSIFLFCGVYGSSEIDSINQKISDLKKCCTVEIVKTERSPRTKQISKECLEEDYVKSAGDNQQLCLVYCINIKIGAYNPDSGFNNALYSSKLKSLIIKDAIWKENVDSVQIVDKCFKNVVPNIEKCSIEFLKSRYCFWKEIIKYCPADLRNHDFC</sequence>
<proteinExistence type="predicted"/>
<keyword evidence="2" id="KW-1185">Reference proteome</keyword>
<dbReference type="HOGENOM" id="CLU_1469849_0_0_1"/>